<feature type="transmembrane region" description="Helical" evidence="1">
    <location>
        <begin position="28"/>
        <end position="45"/>
    </location>
</feature>
<keyword evidence="1" id="KW-0472">Membrane</keyword>
<evidence type="ECO:0000313" key="3">
    <source>
        <dbReference type="Proteomes" id="UP000501868"/>
    </source>
</evidence>
<keyword evidence="1" id="KW-0812">Transmembrane</keyword>
<reference evidence="2 3" key="2">
    <citation type="submission" date="2020-04" db="EMBL/GenBank/DDBJ databases">
        <authorList>
            <person name="Fomenkov A."/>
            <person name="Anton B.P."/>
            <person name="Roberts R.J."/>
        </authorList>
    </citation>
    <scope>NUCLEOTIDE SEQUENCE [LARGE SCALE GENOMIC DNA]</scope>
    <source>
        <strain evidence="2 3">S2</strain>
    </source>
</reference>
<accession>A0A6H1P2A3</accession>
<keyword evidence="1" id="KW-1133">Transmembrane helix</keyword>
<reference evidence="2 3" key="1">
    <citation type="submission" date="2020-04" db="EMBL/GenBank/DDBJ databases">
        <title>Genome-Wide Identification of 5-Methylcytosine Sites in Bacterial Genomes By High-Throughput Sequencing of MspJI Restriction Fragments.</title>
        <authorList>
            <person name="Wu V."/>
        </authorList>
    </citation>
    <scope>NUCLEOTIDE SEQUENCE [LARGE SCALE GENOMIC DNA]</scope>
    <source>
        <strain evidence="2 3">S2</strain>
    </source>
</reference>
<gene>
    <name evidence="2" type="ORF">HFZ78_13790</name>
</gene>
<dbReference type="EMBL" id="CP051128">
    <property type="protein sequence ID" value="QIZ07673.1"/>
    <property type="molecule type" value="Genomic_DNA"/>
</dbReference>
<evidence type="ECO:0000256" key="1">
    <source>
        <dbReference type="SAM" id="Phobius"/>
    </source>
</evidence>
<evidence type="ECO:0000313" key="2">
    <source>
        <dbReference type="EMBL" id="QIZ07673.1"/>
    </source>
</evidence>
<name>A0A6H1P2A3_PRIMG</name>
<dbReference type="Proteomes" id="UP000501868">
    <property type="component" value="Chromosome"/>
</dbReference>
<dbReference type="AlphaFoldDB" id="A0A6H1P2A3"/>
<protein>
    <submittedName>
        <fullName evidence="2">Uncharacterized protein</fullName>
    </submittedName>
</protein>
<organism evidence="2 3">
    <name type="scientific">Priestia megaterium</name>
    <name type="common">Bacillus megaterium</name>
    <dbReference type="NCBI Taxonomy" id="1404"/>
    <lineage>
        <taxon>Bacteria</taxon>
        <taxon>Bacillati</taxon>
        <taxon>Bacillota</taxon>
        <taxon>Bacilli</taxon>
        <taxon>Bacillales</taxon>
        <taxon>Bacillaceae</taxon>
        <taxon>Priestia</taxon>
    </lineage>
</organism>
<proteinExistence type="predicted"/>
<sequence>MIWFLLLVVLFAFLMGFFQVPIWIMYGILVAVLVFTMFRNPLLFGKDAEKMMAYLKKSKSPYLQFLYHFLHGNLSEAEQAMGKIRSKKSKRNSELMLLMERKQYGKAKELLTQMGGHKTKWYALSDIAINEGDVEAFKQTKEKITDTFFLNMLEVDQAVYDGKKEEAVALLDNMIPMLRGYKLLTAVQYRKQILEGRV</sequence>